<dbReference type="InterPro" id="IPR000836">
    <property type="entry name" value="PRTase_dom"/>
</dbReference>
<evidence type="ECO:0000313" key="1">
    <source>
        <dbReference type="EMBL" id="AEV68349.1"/>
    </source>
</evidence>
<dbReference type="CDD" id="cd06223">
    <property type="entry name" value="PRTases_typeI"/>
    <property type="match status" value="1"/>
</dbReference>
<evidence type="ECO:0008006" key="3">
    <source>
        <dbReference type="Google" id="ProtNLM"/>
    </source>
</evidence>
<sequence length="288" mass="33288">MNVSTDNLVKWLFETDAVRVCPQNQPFWYTSGTIGPFYINTHFLYGSEEKANELLKLIDVEKENIFSCSAKVLEETLKNYECDSIYKSLIDQMIEFIKQNISIEEVNYISGGERRDWFFSLIIAKFLDKPHITIYKDLNSVIFYNGKAEEVVELGGKNVLHVADLITEASSYERAWIPAISNKGGNIRWSVVVVDRKQGGEQVLNNFNIKSFAMIGVDIQLFEKALDMGMINENQFEMIKEYIKNPKESMANFLKQNPQFLEQALNSDDKTKERARLMLEKNIYGIQR</sequence>
<dbReference type="Proteomes" id="UP000005435">
    <property type="component" value="Chromosome"/>
</dbReference>
<protein>
    <recommendedName>
        <fullName evidence="3">Orotate phosphoribosyltransferase</fullName>
    </recommendedName>
</protein>
<proteinExistence type="predicted"/>
<dbReference type="EMBL" id="CP003065">
    <property type="protein sequence ID" value="AEV68349.1"/>
    <property type="molecule type" value="Genomic_DNA"/>
</dbReference>
<reference evidence="1 2" key="2">
    <citation type="journal article" date="2012" name="Stand. Genomic Sci.">
        <title>Complete Genome Sequence of Clostridium clariflavum DSM 19732.</title>
        <authorList>
            <person name="Izquierdo J.A."/>
            <person name="Goodwin L."/>
            <person name="Davenport K.W."/>
            <person name="Teshima H."/>
            <person name="Bruce D."/>
            <person name="Detter C."/>
            <person name="Tapia R."/>
            <person name="Han S."/>
            <person name="Land M."/>
            <person name="Hauser L."/>
            <person name="Jeffries C.D."/>
            <person name="Han J."/>
            <person name="Pitluck S."/>
            <person name="Nolan M."/>
            <person name="Chen A."/>
            <person name="Huntemann M."/>
            <person name="Mavromatis K."/>
            <person name="Mikhailova N."/>
            <person name="Liolios K."/>
            <person name="Woyke T."/>
            <person name="Lynd L.R."/>
        </authorList>
    </citation>
    <scope>NUCLEOTIDE SEQUENCE [LARGE SCALE GENOMIC DNA]</scope>
    <source>
        <strain evidence="2">DSM 19732 / NBRC 101661 / EBR45</strain>
    </source>
</reference>
<dbReference type="OrthoDB" id="2581333at2"/>
<keyword evidence="2" id="KW-1185">Reference proteome</keyword>
<name>G8LTA2_ACECE</name>
<dbReference type="eggNOG" id="COG0461">
    <property type="taxonomic scope" value="Bacteria"/>
</dbReference>
<dbReference type="RefSeq" id="WP_014254935.1">
    <property type="nucleotide sequence ID" value="NC_016627.1"/>
</dbReference>
<dbReference type="SUPFAM" id="SSF53271">
    <property type="entry name" value="PRTase-like"/>
    <property type="match status" value="1"/>
</dbReference>
<dbReference type="InterPro" id="IPR029057">
    <property type="entry name" value="PRTase-like"/>
</dbReference>
<dbReference type="KEGG" id="ccl:Clocl_1739"/>
<evidence type="ECO:0000313" key="2">
    <source>
        <dbReference type="Proteomes" id="UP000005435"/>
    </source>
</evidence>
<gene>
    <name evidence="1" type="ordered locus">Clocl_1739</name>
</gene>
<dbReference type="HOGENOM" id="CLU_955487_0_0_9"/>
<dbReference type="STRING" id="720554.Clocl_1739"/>
<dbReference type="AlphaFoldDB" id="G8LTA2"/>
<dbReference type="Gene3D" id="3.40.50.2020">
    <property type="match status" value="1"/>
</dbReference>
<organism evidence="1 2">
    <name type="scientific">Acetivibrio clariflavus (strain DSM 19732 / NBRC 101661 / EBR45)</name>
    <name type="common">Clostridium clariflavum</name>
    <dbReference type="NCBI Taxonomy" id="720554"/>
    <lineage>
        <taxon>Bacteria</taxon>
        <taxon>Bacillati</taxon>
        <taxon>Bacillota</taxon>
        <taxon>Clostridia</taxon>
        <taxon>Eubacteriales</taxon>
        <taxon>Oscillospiraceae</taxon>
        <taxon>Acetivibrio</taxon>
    </lineage>
</organism>
<accession>G8LTA2</accession>
<reference evidence="2" key="1">
    <citation type="submission" date="2011-12" db="EMBL/GenBank/DDBJ databases">
        <title>Complete sequence of Clostridium clariflavum DSM 19732.</title>
        <authorList>
            <consortium name="US DOE Joint Genome Institute"/>
            <person name="Lucas S."/>
            <person name="Han J."/>
            <person name="Lapidus A."/>
            <person name="Cheng J.-F."/>
            <person name="Goodwin L."/>
            <person name="Pitluck S."/>
            <person name="Peters L."/>
            <person name="Teshima H."/>
            <person name="Detter J.C."/>
            <person name="Han C."/>
            <person name="Tapia R."/>
            <person name="Land M."/>
            <person name="Hauser L."/>
            <person name="Kyrpides N."/>
            <person name="Ivanova N."/>
            <person name="Pagani I."/>
            <person name="Kitzmiller T."/>
            <person name="Lynd L."/>
            <person name="Izquierdo J."/>
            <person name="Woyke T."/>
        </authorList>
    </citation>
    <scope>NUCLEOTIDE SEQUENCE [LARGE SCALE GENOMIC DNA]</scope>
    <source>
        <strain evidence="2">DSM 19732 / NBRC 101661 / EBR45</strain>
    </source>
</reference>